<gene>
    <name evidence="2" type="ORF">DPF_2290</name>
</gene>
<dbReference type="Gene3D" id="1.10.260.40">
    <property type="entry name" value="lambda repressor-like DNA-binding domains"/>
    <property type="match status" value="1"/>
</dbReference>
<organism evidence="2 3">
    <name type="scientific">Desulfoplanes formicivorans</name>
    <dbReference type="NCBI Taxonomy" id="1592317"/>
    <lineage>
        <taxon>Bacteria</taxon>
        <taxon>Pseudomonadati</taxon>
        <taxon>Thermodesulfobacteriota</taxon>
        <taxon>Desulfovibrionia</taxon>
        <taxon>Desulfovibrionales</taxon>
        <taxon>Desulfoplanaceae</taxon>
        <taxon>Desulfoplanes</taxon>
    </lineage>
</organism>
<dbReference type="InterPro" id="IPR001387">
    <property type="entry name" value="Cro/C1-type_HTH"/>
</dbReference>
<dbReference type="GO" id="GO:0003677">
    <property type="term" value="F:DNA binding"/>
    <property type="evidence" value="ECO:0007669"/>
    <property type="project" value="InterPro"/>
</dbReference>
<dbReference type="RefSeq" id="WP_069859833.1">
    <property type="nucleotide sequence ID" value="NZ_BDFE01000020.1"/>
</dbReference>
<evidence type="ECO:0000259" key="1">
    <source>
        <dbReference type="Pfam" id="PF13443"/>
    </source>
</evidence>
<evidence type="ECO:0000313" key="2">
    <source>
        <dbReference type="EMBL" id="GAU09562.1"/>
    </source>
</evidence>
<comment type="caution">
    <text evidence="2">The sequence shown here is derived from an EMBL/GenBank/DDBJ whole genome shotgun (WGS) entry which is preliminary data.</text>
</comment>
<protein>
    <recommendedName>
        <fullName evidence="1">HTH cro/C1-type domain-containing protein</fullName>
    </recommendedName>
</protein>
<feature type="domain" description="HTH cro/C1-type" evidence="1">
    <location>
        <begin position="17"/>
        <end position="74"/>
    </location>
</feature>
<dbReference type="Proteomes" id="UP000095200">
    <property type="component" value="Unassembled WGS sequence"/>
</dbReference>
<dbReference type="InterPro" id="IPR010982">
    <property type="entry name" value="Lambda_DNA-bd_dom_sf"/>
</dbReference>
<keyword evidence="3" id="KW-1185">Reference proteome</keyword>
<accession>A0A194AHK2</accession>
<name>A0A194AHK2_9BACT</name>
<dbReference type="Pfam" id="PF13443">
    <property type="entry name" value="HTH_26"/>
    <property type="match status" value="1"/>
</dbReference>
<reference evidence="3" key="1">
    <citation type="submission" date="2016-06" db="EMBL/GenBank/DDBJ databases">
        <title>Draft genome sequence of Desulfoplanes formicivorans strain Pf12B.</title>
        <authorList>
            <person name="Watanabe M."/>
            <person name="Kojima H."/>
            <person name="Fukui M."/>
        </authorList>
    </citation>
    <scope>NUCLEOTIDE SEQUENCE [LARGE SCALE GENOMIC DNA]</scope>
    <source>
        <strain evidence="3">Pf12B</strain>
    </source>
</reference>
<proteinExistence type="predicted"/>
<evidence type="ECO:0000313" key="3">
    <source>
        <dbReference type="Proteomes" id="UP000095200"/>
    </source>
</evidence>
<dbReference type="EMBL" id="BDFE01000020">
    <property type="protein sequence ID" value="GAU09562.1"/>
    <property type="molecule type" value="Genomic_DNA"/>
</dbReference>
<sequence>MSIYEVRENTPAPKSNVRDIMERQGVSFAKLAEKTKLSTKIIERARGENIKKCKLETLAIIAQGLGVKIKDLFDEE</sequence>
<dbReference type="AlphaFoldDB" id="A0A194AHK2"/>
<dbReference type="SUPFAM" id="SSF47413">
    <property type="entry name" value="lambda repressor-like DNA-binding domains"/>
    <property type="match status" value="1"/>
</dbReference>